<reference evidence="14 16" key="2">
    <citation type="submission" date="2018-12" db="EMBL/GenBank/DDBJ databases">
        <authorList>
            <consortium name="Pathogen Informatics"/>
        </authorList>
    </citation>
    <scope>NUCLEOTIDE SEQUENCE [LARGE SCALE GENOMIC DNA]</scope>
    <source>
        <strain evidence="14 16">NCTC949</strain>
    </source>
</reference>
<gene>
    <name evidence="14" type="ORF">NCTC949_01553</name>
    <name evidence="13" type="ORF">UL82_04935</name>
</gene>
<comment type="subcellular location">
    <subcellularLocation>
        <location evidence="1">Cell membrane</location>
        <topology evidence="1">Multi-pass membrane protein</topology>
    </subcellularLocation>
</comment>
<evidence type="ECO:0000256" key="4">
    <source>
        <dbReference type="ARBA" id="ARBA00022519"/>
    </source>
</evidence>
<organism evidence="13 15">
    <name type="scientific">Corynebacterium kutscheri</name>
    <dbReference type="NCBI Taxonomy" id="35755"/>
    <lineage>
        <taxon>Bacteria</taxon>
        <taxon>Bacillati</taxon>
        <taxon>Actinomycetota</taxon>
        <taxon>Actinomycetes</taxon>
        <taxon>Mycobacteriales</taxon>
        <taxon>Corynebacteriaceae</taxon>
        <taxon>Corynebacterium</taxon>
    </lineage>
</organism>
<protein>
    <submittedName>
        <fullName evidence="13">ABC-type multidrug transport system, ATPase and permease component</fullName>
    </submittedName>
    <submittedName>
        <fullName evidence="14">ABC-type multidrug/protein/lipid transport system, ATPase component</fullName>
        <ecNumber evidence="14">3.6.3.-</ecNumber>
    </submittedName>
</protein>
<feature type="transmembrane region" description="Helical" evidence="10">
    <location>
        <begin position="31"/>
        <end position="54"/>
    </location>
</feature>
<evidence type="ECO:0000256" key="5">
    <source>
        <dbReference type="ARBA" id="ARBA00022692"/>
    </source>
</evidence>
<dbReference type="KEGG" id="cku:UL82_04935"/>
<dbReference type="InterPro" id="IPR039421">
    <property type="entry name" value="Type_1_exporter"/>
</dbReference>
<dbReference type="EC" id="3.6.3.-" evidence="14"/>
<dbReference type="Pfam" id="PF00005">
    <property type="entry name" value="ABC_tran"/>
    <property type="match status" value="1"/>
</dbReference>
<evidence type="ECO:0000256" key="1">
    <source>
        <dbReference type="ARBA" id="ARBA00004651"/>
    </source>
</evidence>
<keyword evidence="4" id="KW-0997">Cell inner membrane</keyword>
<keyword evidence="2" id="KW-0813">Transport</keyword>
<dbReference type="EMBL" id="CP011312">
    <property type="protein sequence ID" value="AKE41164.1"/>
    <property type="molecule type" value="Genomic_DNA"/>
</dbReference>
<evidence type="ECO:0000256" key="2">
    <source>
        <dbReference type="ARBA" id="ARBA00022448"/>
    </source>
</evidence>
<dbReference type="PROSITE" id="PS50893">
    <property type="entry name" value="ABC_TRANSPORTER_2"/>
    <property type="match status" value="1"/>
</dbReference>
<dbReference type="Proteomes" id="UP000271380">
    <property type="component" value="Chromosome"/>
</dbReference>
<dbReference type="SUPFAM" id="SSF90123">
    <property type="entry name" value="ABC transporter transmembrane region"/>
    <property type="match status" value="1"/>
</dbReference>
<feature type="transmembrane region" description="Helical" evidence="10">
    <location>
        <begin position="153"/>
        <end position="171"/>
    </location>
</feature>
<evidence type="ECO:0000313" key="16">
    <source>
        <dbReference type="Proteomes" id="UP000271380"/>
    </source>
</evidence>
<dbReference type="PANTHER" id="PTHR43394:SF1">
    <property type="entry name" value="ATP-BINDING CASSETTE SUB-FAMILY B MEMBER 10, MITOCHONDRIAL"/>
    <property type="match status" value="1"/>
</dbReference>
<dbReference type="RefSeq" id="WP_046439307.1">
    <property type="nucleotide sequence ID" value="NZ_CP011312.1"/>
</dbReference>
<dbReference type="InterPro" id="IPR003439">
    <property type="entry name" value="ABC_transporter-like_ATP-bd"/>
</dbReference>
<dbReference type="SUPFAM" id="SSF52540">
    <property type="entry name" value="P-loop containing nucleoside triphosphate hydrolases"/>
    <property type="match status" value="1"/>
</dbReference>
<dbReference type="GO" id="GO:0016887">
    <property type="term" value="F:ATP hydrolysis activity"/>
    <property type="evidence" value="ECO:0007669"/>
    <property type="project" value="InterPro"/>
</dbReference>
<dbReference type="GO" id="GO:0015421">
    <property type="term" value="F:ABC-type oligopeptide transporter activity"/>
    <property type="evidence" value="ECO:0007669"/>
    <property type="project" value="TreeGrafter"/>
</dbReference>
<dbReference type="GO" id="GO:0005524">
    <property type="term" value="F:ATP binding"/>
    <property type="evidence" value="ECO:0007669"/>
    <property type="project" value="UniProtKB-KW"/>
</dbReference>
<feature type="transmembrane region" description="Helical" evidence="10">
    <location>
        <begin position="288"/>
        <end position="304"/>
    </location>
</feature>
<dbReference type="OrthoDB" id="9806127at2"/>
<feature type="transmembrane region" description="Helical" evidence="10">
    <location>
        <begin position="74"/>
        <end position="99"/>
    </location>
</feature>
<dbReference type="AlphaFoldDB" id="A0A0F6TDG4"/>
<dbReference type="STRING" id="35755.UL82_04935"/>
<feature type="domain" description="ABC transporter" evidence="11">
    <location>
        <begin position="351"/>
        <end position="585"/>
    </location>
</feature>
<dbReference type="InterPro" id="IPR036640">
    <property type="entry name" value="ABC1_TM_sf"/>
</dbReference>
<dbReference type="PROSITE" id="PS50929">
    <property type="entry name" value="ABC_TM1F"/>
    <property type="match status" value="1"/>
</dbReference>
<dbReference type="Pfam" id="PF00664">
    <property type="entry name" value="ABC_membrane"/>
    <property type="match status" value="1"/>
</dbReference>
<dbReference type="PANTHER" id="PTHR43394">
    <property type="entry name" value="ATP-DEPENDENT PERMEASE MDL1, MITOCHONDRIAL"/>
    <property type="match status" value="1"/>
</dbReference>
<dbReference type="InterPro" id="IPR003593">
    <property type="entry name" value="AAA+_ATPase"/>
</dbReference>
<keyword evidence="5 10" id="KW-0812">Transmembrane</keyword>
<name>A0A0F6TDG4_9CORY</name>
<feature type="transmembrane region" description="Helical" evidence="10">
    <location>
        <begin position="259"/>
        <end position="282"/>
    </location>
</feature>
<evidence type="ECO:0000256" key="7">
    <source>
        <dbReference type="ARBA" id="ARBA00022840"/>
    </source>
</evidence>
<evidence type="ECO:0000256" key="9">
    <source>
        <dbReference type="ARBA" id="ARBA00023136"/>
    </source>
</evidence>
<dbReference type="GO" id="GO:0005886">
    <property type="term" value="C:plasma membrane"/>
    <property type="evidence" value="ECO:0007669"/>
    <property type="project" value="UniProtKB-SubCell"/>
</dbReference>
<keyword evidence="3" id="KW-1003">Cell membrane</keyword>
<dbReference type="CDD" id="cd07346">
    <property type="entry name" value="ABC_6TM_exporters"/>
    <property type="match status" value="1"/>
</dbReference>
<reference evidence="13 15" key="1">
    <citation type="journal article" date="2015" name="Genome Announc.">
        <title>Complete Genome Sequence of Corynebacterium kutscheri DSM 20755, a Corynebacterial Type Strain with Remarkably Low G+C Content of Chromosomal DNA.</title>
        <authorList>
            <person name="Ruckert C."/>
            <person name="Albersmeier A."/>
            <person name="Winkler A."/>
            <person name="Tauch A."/>
        </authorList>
    </citation>
    <scope>NUCLEOTIDE SEQUENCE [LARGE SCALE GENOMIC DNA]</scope>
    <source>
        <strain evidence="13 15">DSM 20755</strain>
    </source>
</reference>
<accession>A0A0F6TDG4</accession>
<dbReference type="Gene3D" id="3.40.50.300">
    <property type="entry name" value="P-loop containing nucleotide triphosphate hydrolases"/>
    <property type="match status" value="1"/>
</dbReference>
<dbReference type="EMBL" id="LR134377">
    <property type="protein sequence ID" value="VEH07074.1"/>
    <property type="molecule type" value="Genomic_DNA"/>
</dbReference>
<dbReference type="Gene3D" id="1.20.1560.10">
    <property type="entry name" value="ABC transporter type 1, transmembrane domain"/>
    <property type="match status" value="1"/>
</dbReference>
<evidence type="ECO:0000313" key="15">
    <source>
        <dbReference type="Proteomes" id="UP000033457"/>
    </source>
</evidence>
<evidence type="ECO:0000256" key="6">
    <source>
        <dbReference type="ARBA" id="ARBA00022741"/>
    </source>
</evidence>
<evidence type="ECO:0000313" key="14">
    <source>
        <dbReference type="EMBL" id="VEH07074.1"/>
    </source>
</evidence>
<keyword evidence="14" id="KW-0378">Hydrolase</keyword>
<keyword evidence="6" id="KW-0547">Nucleotide-binding</keyword>
<evidence type="ECO:0000256" key="3">
    <source>
        <dbReference type="ARBA" id="ARBA00022475"/>
    </source>
</evidence>
<feature type="domain" description="ABC transmembrane type-1" evidence="12">
    <location>
        <begin position="34"/>
        <end position="320"/>
    </location>
</feature>
<evidence type="ECO:0000256" key="10">
    <source>
        <dbReference type="SAM" id="Phobius"/>
    </source>
</evidence>
<dbReference type="FunFam" id="3.40.50.300:FF:001001">
    <property type="entry name" value="Multidrug ABC transporter ATP-binding protein"/>
    <property type="match status" value="1"/>
</dbReference>
<dbReference type="Proteomes" id="UP000033457">
    <property type="component" value="Chromosome"/>
</dbReference>
<evidence type="ECO:0000256" key="8">
    <source>
        <dbReference type="ARBA" id="ARBA00022989"/>
    </source>
</evidence>
<dbReference type="HOGENOM" id="CLU_000604_84_9_11"/>
<proteinExistence type="predicted"/>
<dbReference type="SMART" id="SM00382">
    <property type="entry name" value="AAA"/>
    <property type="match status" value="1"/>
</dbReference>
<feature type="transmembrane region" description="Helical" evidence="10">
    <location>
        <begin position="177"/>
        <end position="192"/>
    </location>
</feature>
<keyword evidence="7" id="KW-0067">ATP-binding</keyword>
<evidence type="ECO:0000313" key="13">
    <source>
        <dbReference type="EMBL" id="AKE41164.1"/>
    </source>
</evidence>
<keyword evidence="8 10" id="KW-1133">Transmembrane helix</keyword>
<evidence type="ECO:0000259" key="11">
    <source>
        <dbReference type="PROSITE" id="PS50893"/>
    </source>
</evidence>
<evidence type="ECO:0000259" key="12">
    <source>
        <dbReference type="PROSITE" id="PS50929"/>
    </source>
</evidence>
<dbReference type="InterPro" id="IPR011527">
    <property type="entry name" value="ABC1_TM_dom"/>
</dbReference>
<sequence length="591" mass="64590">MNSDLHFPLARVSDIRSQLSVQLRAIPRARWWFLLAVVLLICGAVATTWVPIMLGRIIDIVSSSDNSAHASTQLIQLAMVTAFIVLVAAIANALGFYLISRLAERIIANLREDMVSTALGLPTHQVEDAGTGDLISRSTDDVATLSQSVTESIPVLTTALFTVVVTGIALFSIEWQFFFIPLAAAPIYYWGARQYLRVAPARYAAERASMGERAHRVLEAIRGRDTVRAYRMEEVMHNRVSEASWQVVTRGMRARMTMLTLNSWLILGEWVMLFFALLLGFFLVRSHSVSIGGVTAAVLLLIRIRGSINMLMRVLDTVQSGYASLARIVGVSVNPPVEVPSSHAGVPRGEVELKQVNFSYQENQWAVRNVNMRIEPGQTVAIVGASGAGKTTVAALVAGLREPSSGQVLIDGQEVTTFSDAERKARLAMVSQEVYVFSGTLREDLTLARPDATDEELIYVLNRVHALEWFEQLVDGFDTVVGARGLAIEPLEAQQLALARILLLDPAIVIMDEATAEAGSQGATALEQAAEEVTRDRTALVVAHRLDQAQAADVVVVMEAGEIVEAGSHAELLSLQGRYHTLWQAWIKGRS</sequence>
<keyword evidence="15" id="KW-1185">Reference proteome</keyword>
<keyword evidence="9 10" id="KW-0472">Membrane</keyword>
<dbReference type="InterPro" id="IPR027417">
    <property type="entry name" value="P-loop_NTPase"/>
</dbReference>